<sequence>MNYQEGPYFLDHGQMYKSLDAAAYGETYPSTLTVAVASRLHFSKTTEKPNTGLRLGVKDIIDLKGLRTGASSRAYT</sequence>
<dbReference type="EMBL" id="CAJVRM010000139">
    <property type="protein sequence ID" value="CAG8975465.1"/>
    <property type="molecule type" value="Genomic_DNA"/>
</dbReference>
<reference evidence="1" key="1">
    <citation type="submission" date="2021-07" db="EMBL/GenBank/DDBJ databases">
        <authorList>
            <person name="Durling M."/>
        </authorList>
    </citation>
    <scope>NUCLEOTIDE SEQUENCE</scope>
</reference>
<proteinExistence type="predicted"/>
<gene>
    <name evidence="1" type="ORF">HYALB_00004781</name>
</gene>
<accession>A0A9N9Q0X2</accession>
<evidence type="ECO:0000313" key="1">
    <source>
        <dbReference type="EMBL" id="CAG8975465.1"/>
    </source>
</evidence>
<evidence type="ECO:0008006" key="3">
    <source>
        <dbReference type="Google" id="ProtNLM"/>
    </source>
</evidence>
<keyword evidence="2" id="KW-1185">Reference proteome</keyword>
<organism evidence="1 2">
    <name type="scientific">Hymenoscyphus albidus</name>
    <dbReference type="NCBI Taxonomy" id="595503"/>
    <lineage>
        <taxon>Eukaryota</taxon>
        <taxon>Fungi</taxon>
        <taxon>Dikarya</taxon>
        <taxon>Ascomycota</taxon>
        <taxon>Pezizomycotina</taxon>
        <taxon>Leotiomycetes</taxon>
        <taxon>Helotiales</taxon>
        <taxon>Helotiaceae</taxon>
        <taxon>Hymenoscyphus</taxon>
    </lineage>
</organism>
<comment type="caution">
    <text evidence="1">The sequence shown here is derived from an EMBL/GenBank/DDBJ whole genome shotgun (WGS) entry which is preliminary data.</text>
</comment>
<protein>
    <recommendedName>
        <fullName evidence="3">Amidase domain-containing protein</fullName>
    </recommendedName>
</protein>
<name>A0A9N9Q0X2_9HELO</name>
<dbReference type="Proteomes" id="UP000701801">
    <property type="component" value="Unassembled WGS sequence"/>
</dbReference>
<dbReference type="AlphaFoldDB" id="A0A9N9Q0X2"/>
<dbReference type="OrthoDB" id="5423360at2759"/>
<evidence type="ECO:0000313" key="2">
    <source>
        <dbReference type="Proteomes" id="UP000701801"/>
    </source>
</evidence>